<evidence type="ECO:0000313" key="2">
    <source>
        <dbReference type="Proteomes" id="UP000326789"/>
    </source>
</evidence>
<protein>
    <submittedName>
        <fullName evidence="1">Uncharacterized protein</fullName>
    </submittedName>
</protein>
<dbReference type="Proteomes" id="UP000326789">
    <property type="component" value="Unassembled WGS sequence"/>
</dbReference>
<dbReference type="AlphaFoldDB" id="A0A5N3QTH1"/>
<evidence type="ECO:0000313" key="1">
    <source>
        <dbReference type="EMBL" id="KAB0285459.1"/>
    </source>
</evidence>
<comment type="caution">
    <text evidence="1">The sequence shown here is derived from an EMBL/GenBank/DDBJ whole genome shotgun (WGS) entry which is preliminary data.</text>
</comment>
<sequence>MRLSLDQLMTKKNSKLQTKENGVTLGVFPSPVNGEPMELLALFRGNTKTGNMIQLSVIPVTWELEDGTAGRYAICGSCPHHKIGSCYAYDQGLFSMRTQGRKGAYKPMEMETFLERAKGSFIRFGRFGDCSMLPYETVKAIADVSGGFTGYTNQWRSKHFDARFTQLFMLSTIGEKDAEQAAKMFPNARQFQVLHQDAEYTNDINEGVIKCPSENGYTCDECLLCDGEQKGTGGVNVQIRAHGVKYKTNRINKLLKADMISVKNI</sequence>
<name>A0A5N3QTH1_9VIBR</name>
<organism evidence="1 2">
    <name type="scientific">Vibrio fortis</name>
    <dbReference type="NCBI Taxonomy" id="212667"/>
    <lineage>
        <taxon>Bacteria</taxon>
        <taxon>Pseudomonadati</taxon>
        <taxon>Pseudomonadota</taxon>
        <taxon>Gammaproteobacteria</taxon>
        <taxon>Vibrionales</taxon>
        <taxon>Vibrionaceae</taxon>
        <taxon>Vibrio</taxon>
    </lineage>
</organism>
<proteinExistence type="predicted"/>
<gene>
    <name evidence="1" type="ORF">F2P58_23380</name>
</gene>
<dbReference type="EMBL" id="VWSE01000010">
    <property type="protein sequence ID" value="KAB0285459.1"/>
    <property type="molecule type" value="Genomic_DNA"/>
</dbReference>
<accession>A0A5N3QTH1</accession>
<dbReference type="RefSeq" id="WP_150873160.1">
    <property type="nucleotide sequence ID" value="NZ_VWSE01000010.1"/>
</dbReference>
<reference evidence="1 2" key="1">
    <citation type="submission" date="2019-09" db="EMBL/GenBank/DDBJ databases">
        <title>Whole genome sequence of Vibrio fortis.</title>
        <authorList>
            <person name="Das S.K."/>
        </authorList>
    </citation>
    <scope>NUCLEOTIDE SEQUENCE [LARGE SCALE GENOMIC DNA]</scope>
    <source>
        <strain evidence="1 2">AN60</strain>
    </source>
</reference>